<feature type="region of interest" description="Disordered" evidence="1">
    <location>
        <begin position="227"/>
        <end position="304"/>
    </location>
</feature>
<feature type="region of interest" description="Disordered" evidence="1">
    <location>
        <begin position="135"/>
        <end position="155"/>
    </location>
</feature>
<reference evidence="2" key="1">
    <citation type="submission" date="2020-11" db="EMBL/GenBank/DDBJ databases">
        <authorList>
            <consortium name="DOE Joint Genome Institute"/>
            <person name="Ahrendt S."/>
            <person name="Riley R."/>
            <person name="Andreopoulos W."/>
            <person name="LaButti K."/>
            <person name="Pangilinan J."/>
            <person name="Ruiz-duenas F.J."/>
            <person name="Barrasa J.M."/>
            <person name="Sanchez-Garcia M."/>
            <person name="Camarero S."/>
            <person name="Miyauchi S."/>
            <person name="Serrano A."/>
            <person name="Linde D."/>
            <person name="Babiker R."/>
            <person name="Drula E."/>
            <person name="Ayuso-Fernandez I."/>
            <person name="Pacheco R."/>
            <person name="Padilla G."/>
            <person name="Ferreira P."/>
            <person name="Barriuso J."/>
            <person name="Kellner H."/>
            <person name="Castanera R."/>
            <person name="Alfaro M."/>
            <person name="Ramirez L."/>
            <person name="Pisabarro A.G."/>
            <person name="Kuo A."/>
            <person name="Tritt A."/>
            <person name="Lipzen A."/>
            <person name="He G."/>
            <person name="Yan M."/>
            <person name="Ng V."/>
            <person name="Cullen D."/>
            <person name="Martin F."/>
            <person name="Rosso M.-N."/>
            <person name="Henrissat B."/>
            <person name="Hibbett D."/>
            <person name="Martinez A.T."/>
            <person name="Grigoriev I.V."/>
        </authorList>
    </citation>
    <scope>NUCLEOTIDE SEQUENCE</scope>
    <source>
        <strain evidence="2">AH 44721</strain>
    </source>
</reference>
<feature type="region of interest" description="Disordered" evidence="1">
    <location>
        <begin position="51"/>
        <end position="119"/>
    </location>
</feature>
<dbReference type="OrthoDB" id="2552152at2759"/>
<feature type="compositionally biased region" description="Low complexity" evidence="1">
    <location>
        <begin position="56"/>
        <end position="66"/>
    </location>
</feature>
<feature type="compositionally biased region" description="Polar residues" evidence="1">
    <location>
        <begin position="227"/>
        <end position="240"/>
    </location>
</feature>
<dbReference type="GO" id="GO:0003700">
    <property type="term" value="F:DNA-binding transcription factor activity"/>
    <property type="evidence" value="ECO:0007669"/>
    <property type="project" value="InterPro"/>
</dbReference>
<feature type="compositionally biased region" description="Low complexity" evidence="1">
    <location>
        <begin position="78"/>
        <end position="109"/>
    </location>
</feature>
<evidence type="ECO:0000313" key="3">
    <source>
        <dbReference type="Proteomes" id="UP000724874"/>
    </source>
</evidence>
<keyword evidence="3" id="KW-1185">Reference proteome</keyword>
<sequence length="328" mass="36643">MSSKRGRKRNDNLPPNRARDVQRAFRARRAAHLQALEQRVSELEEENGCLRQALNLPPSSRPPLGRGPTGKDKPKIYDSSGSLQSLSLHSSRDSSSADSPASRASSHSPTAVTVSMSSRPMTIIEQDSWDDSIAVNQRTQHQHTHPEVAGPSEPSYHLAPVPIKPIQYPIYNNTFPSTSRSLSNNLYTGSITHYSHSSDRPMNNSYGSQSFNFRTEIRDESRPQYSYLQSFPSQDPNMHSETAPPPNLHTDSHPHHNRQRESPLPYPHRRSLTDPQGFSIGEGFPQLPNPAQIPTHPRTPDYLRPQDTIQLTAASRSGAYDSRLNPVP</sequence>
<dbReference type="Gene3D" id="1.20.5.170">
    <property type="match status" value="1"/>
</dbReference>
<evidence type="ECO:0008006" key="4">
    <source>
        <dbReference type="Google" id="ProtNLM"/>
    </source>
</evidence>
<accession>A0A9P5NSR2</accession>
<evidence type="ECO:0000313" key="2">
    <source>
        <dbReference type="EMBL" id="KAF8907333.1"/>
    </source>
</evidence>
<protein>
    <recommendedName>
        <fullName evidence="4">BZIP domain-containing protein</fullName>
    </recommendedName>
</protein>
<name>A0A9P5NSR2_GYMJU</name>
<feature type="compositionally biased region" description="Polar residues" evidence="1">
    <location>
        <begin position="110"/>
        <end position="119"/>
    </location>
</feature>
<gene>
    <name evidence="2" type="ORF">CPB84DRAFT_1725665</name>
</gene>
<evidence type="ECO:0000256" key="1">
    <source>
        <dbReference type="SAM" id="MobiDB-lite"/>
    </source>
</evidence>
<comment type="caution">
    <text evidence="2">The sequence shown here is derived from an EMBL/GenBank/DDBJ whole genome shotgun (WGS) entry which is preliminary data.</text>
</comment>
<dbReference type="EMBL" id="JADNYJ010000015">
    <property type="protein sequence ID" value="KAF8907333.1"/>
    <property type="molecule type" value="Genomic_DNA"/>
</dbReference>
<dbReference type="SUPFAM" id="SSF57959">
    <property type="entry name" value="Leucine zipper domain"/>
    <property type="match status" value="1"/>
</dbReference>
<organism evidence="2 3">
    <name type="scientific">Gymnopilus junonius</name>
    <name type="common">Spectacular rustgill mushroom</name>
    <name type="synonym">Gymnopilus spectabilis subsp. junonius</name>
    <dbReference type="NCBI Taxonomy" id="109634"/>
    <lineage>
        <taxon>Eukaryota</taxon>
        <taxon>Fungi</taxon>
        <taxon>Dikarya</taxon>
        <taxon>Basidiomycota</taxon>
        <taxon>Agaricomycotina</taxon>
        <taxon>Agaricomycetes</taxon>
        <taxon>Agaricomycetidae</taxon>
        <taxon>Agaricales</taxon>
        <taxon>Agaricineae</taxon>
        <taxon>Hymenogastraceae</taxon>
        <taxon>Gymnopilus</taxon>
    </lineage>
</organism>
<proteinExistence type="predicted"/>
<dbReference type="AlphaFoldDB" id="A0A9P5NSR2"/>
<feature type="region of interest" description="Disordered" evidence="1">
    <location>
        <begin position="1"/>
        <end position="26"/>
    </location>
</feature>
<dbReference type="Proteomes" id="UP000724874">
    <property type="component" value="Unassembled WGS sequence"/>
</dbReference>
<dbReference type="InterPro" id="IPR046347">
    <property type="entry name" value="bZIP_sf"/>
</dbReference>